<evidence type="ECO:0000313" key="2">
    <source>
        <dbReference type="Proteomes" id="UP000199035"/>
    </source>
</evidence>
<evidence type="ECO:0000313" key="1">
    <source>
        <dbReference type="EMBL" id="SDY09115.1"/>
    </source>
</evidence>
<sequence>MGENNTFALKKAVLSAGVINKMTLELEAIMDFFHKSFFDQHKSFESQNLKTNSRKYWVDECGMNAAHFPS</sequence>
<accession>A0A1H3H1N2</accession>
<gene>
    <name evidence="1" type="ORF">SAMN05421643_103171</name>
</gene>
<dbReference type="RefSeq" id="WP_092687906.1">
    <property type="nucleotide sequence ID" value="NZ_FNPK01000003.1"/>
</dbReference>
<reference evidence="2" key="1">
    <citation type="submission" date="2016-10" db="EMBL/GenBank/DDBJ databases">
        <authorList>
            <person name="Varghese N."/>
            <person name="Submissions S."/>
        </authorList>
    </citation>
    <scope>NUCLEOTIDE SEQUENCE [LARGE SCALE GENOMIC DNA]</scope>
    <source>
        <strain evidence="2">ANC 5109</strain>
    </source>
</reference>
<dbReference type="AlphaFoldDB" id="A0A1H3H1N2"/>
<protein>
    <submittedName>
        <fullName evidence="1">Uncharacterized protein</fullName>
    </submittedName>
</protein>
<keyword evidence="2" id="KW-1185">Reference proteome</keyword>
<proteinExistence type="predicted"/>
<dbReference type="Proteomes" id="UP000199035">
    <property type="component" value="Unassembled WGS sequence"/>
</dbReference>
<dbReference type="EMBL" id="FNPK01000003">
    <property type="protein sequence ID" value="SDY09115.1"/>
    <property type="molecule type" value="Genomic_DNA"/>
</dbReference>
<name>A0A1H3H1N2_9GAMM</name>
<organism evidence="1 2">
    <name type="scientific">Acinetobacter kyonggiensis</name>
    <dbReference type="NCBI Taxonomy" id="595670"/>
    <lineage>
        <taxon>Bacteria</taxon>
        <taxon>Pseudomonadati</taxon>
        <taxon>Pseudomonadota</taxon>
        <taxon>Gammaproteobacteria</taxon>
        <taxon>Moraxellales</taxon>
        <taxon>Moraxellaceae</taxon>
        <taxon>Acinetobacter</taxon>
    </lineage>
</organism>